<feature type="domain" description="DUF4377" evidence="2">
    <location>
        <begin position="149"/>
        <end position="202"/>
    </location>
</feature>
<proteinExistence type="predicted"/>
<feature type="chain" id="PRO_5047420887" evidence="1">
    <location>
        <begin position="22"/>
        <end position="203"/>
    </location>
</feature>
<evidence type="ECO:0000259" key="2">
    <source>
        <dbReference type="Pfam" id="PF14302"/>
    </source>
</evidence>
<protein>
    <submittedName>
        <fullName evidence="3">DUF4377 domain-containing protein</fullName>
    </submittedName>
</protein>
<name>A0ABV8H4I7_9FLAO</name>
<organism evidence="3 4">
    <name type="scientific">Zunongwangia endophytica</name>
    <dbReference type="NCBI Taxonomy" id="1808945"/>
    <lineage>
        <taxon>Bacteria</taxon>
        <taxon>Pseudomonadati</taxon>
        <taxon>Bacteroidota</taxon>
        <taxon>Flavobacteriia</taxon>
        <taxon>Flavobacteriales</taxon>
        <taxon>Flavobacteriaceae</taxon>
        <taxon>Zunongwangia</taxon>
    </lineage>
</organism>
<evidence type="ECO:0000313" key="3">
    <source>
        <dbReference type="EMBL" id="MFC4025847.1"/>
    </source>
</evidence>
<accession>A0ABV8H4I7</accession>
<evidence type="ECO:0000313" key="4">
    <source>
        <dbReference type="Proteomes" id="UP001595793"/>
    </source>
</evidence>
<keyword evidence="1" id="KW-0732">Signal</keyword>
<feature type="signal peptide" evidence="1">
    <location>
        <begin position="1"/>
        <end position="21"/>
    </location>
</feature>
<dbReference type="InterPro" id="IPR025485">
    <property type="entry name" value="DUF4377"/>
</dbReference>
<dbReference type="EMBL" id="JBHSAS010000001">
    <property type="protein sequence ID" value="MFC4025847.1"/>
    <property type="molecule type" value="Genomic_DNA"/>
</dbReference>
<dbReference type="PROSITE" id="PS51257">
    <property type="entry name" value="PROKAR_LIPOPROTEIN"/>
    <property type="match status" value="1"/>
</dbReference>
<keyword evidence="4" id="KW-1185">Reference proteome</keyword>
<gene>
    <name evidence="3" type="ORF">ACFOS1_00365</name>
</gene>
<comment type="caution">
    <text evidence="3">The sequence shown here is derived from an EMBL/GenBank/DDBJ whole genome shotgun (WGS) entry which is preliminary data.</text>
</comment>
<dbReference type="Proteomes" id="UP001595793">
    <property type="component" value="Unassembled WGS sequence"/>
</dbReference>
<dbReference type="RefSeq" id="WP_290232376.1">
    <property type="nucleotide sequence ID" value="NZ_JAUFPZ010000002.1"/>
</dbReference>
<sequence>MRNLNILLCFLIIIFISSCSKDDDGDMEKIVEMTIYPETGIGGFLFSTDVYGEFLLFSESDNQEKRILTNGGNIYANLNYEKGYEYKIEARKTFLKNPPQDGSSINFEFIKTLSKEKAITQNSEQQFEMEVGPTKVGFISLLEDGIQQALFVKESGEDYKKPLLNIEGFDYEEGYTYRLNVEKIIQAEPYSVKYVLIDIISQE</sequence>
<reference evidence="4" key="1">
    <citation type="journal article" date="2019" name="Int. J. Syst. Evol. Microbiol.">
        <title>The Global Catalogue of Microorganisms (GCM) 10K type strain sequencing project: providing services to taxonomists for standard genome sequencing and annotation.</title>
        <authorList>
            <consortium name="The Broad Institute Genomics Platform"/>
            <consortium name="The Broad Institute Genome Sequencing Center for Infectious Disease"/>
            <person name="Wu L."/>
            <person name="Ma J."/>
        </authorList>
    </citation>
    <scope>NUCLEOTIDE SEQUENCE [LARGE SCALE GENOMIC DNA]</scope>
    <source>
        <strain evidence="4">CECT 9128</strain>
    </source>
</reference>
<dbReference type="Pfam" id="PF14302">
    <property type="entry name" value="DUF4377"/>
    <property type="match status" value="2"/>
</dbReference>
<evidence type="ECO:0000256" key="1">
    <source>
        <dbReference type="SAM" id="SignalP"/>
    </source>
</evidence>
<feature type="domain" description="DUF4377" evidence="2">
    <location>
        <begin position="77"/>
        <end position="115"/>
    </location>
</feature>